<dbReference type="PANTHER" id="PTHR31212">
    <property type="entry name" value="ALPHA-KETOGLUTARATE-DEPENDENT DIOXYGENASE ALKB HOMOLOG 3"/>
    <property type="match status" value="1"/>
</dbReference>
<dbReference type="GO" id="GO:0051213">
    <property type="term" value="F:dioxygenase activity"/>
    <property type="evidence" value="ECO:0007669"/>
    <property type="project" value="InterPro"/>
</dbReference>
<proteinExistence type="predicted"/>
<dbReference type="SUPFAM" id="SSF51197">
    <property type="entry name" value="Clavaminate synthase-like"/>
    <property type="match status" value="1"/>
</dbReference>
<dbReference type="Gene3D" id="2.60.120.590">
    <property type="entry name" value="Alpha-ketoglutarate-dependent dioxygenase AlkB-like"/>
    <property type="match status" value="1"/>
</dbReference>
<dbReference type="Pfam" id="PF13532">
    <property type="entry name" value="2OG-FeII_Oxy_2"/>
    <property type="match status" value="1"/>
</dbReference>
<name>A0A1R7Q9R3_ACIJO</name>
<dbReference type="PANTHER" id="PTHR31212:SF4">
    <property type="entry name" value="ALPHA-KETOGLUTARATE-DEPENDENT DIOXYGENASE ALKB HOMOLOG 3"/>
    <property type="match status" value="1"/>
</dbReference>
<dbReference type="InterPro" id="IPR032854">
    <property type="entry name" value="ALKBH3"/>
</dbReference>
<dbReference type="InterPro" id="IPR027450">
    <property type="entry name" value="AlkB-like"/>
</dbReference>
<accession>A0A1R7Q9R3</accession>
<evidence type="ECO:0000313" key="3">
    <source>
        <dbReference type="Proteomes" id="UP000196240"/>
    </source>
</evidence>
<protein>
    <recommendedName>
        <fullName evidence="1">Fe2OG dioxygenase domain-containing protein</fullName>
    </recommendedName>
</protein>
<evidence type="ECO:0000313" key="2">
    <source>
        <dbReference type="EMBL" id="SJX21001.1"/>
    </source>
</evidence>
<dbReference type="EMBL" id="FUUY01000002">
    <property type="protein sequence ID" value="SJX21001.1"/>
    <property type="molecule type" value="Genomic_DNA"/>
</dbReference>
<feature type="domain" description="Fe2OG dioxygenase" evidence="1">
    <location>
        <begin position="104"/>
        <end position="205"/>
    </location>
</feature>
<dbReference type="Proteomes" id="UP000196240">
    <property type="component" value="Unassembled WGS sequence"/>
</dbReference>
<dbReference type="AlphaFoldDB" id="A0A1R7Q9R3"/>
<dbReference type="PROSITE" id="PS51471">
    <property type="entry name" value="FE2OG_OXY"/>
    <property type="match status" value="1"/>
</dbReference>
<dbReference type="InterPro" id="IPR005123">
    <property type="entry name" value="Oxoglu/Fe-dep_dioxygenase_dom"/>
</dbReference>
<gene>
    <name evidence="2" type="ORF">ACNJC6_00602</name>
</gene>
<evidence type="ECO:0000259" key="1">
    <source>
        <dbReference type="PROSITE" id="PS51471"/>
    </source>
</evidence>
<dbReference type="InterPro" id="IPR037151">
    <property type="entry name" value="AlkB-like_sf"/>
</dbReference>
<organism evidence="2 3">
    <name type="scientific">Acinetobacter johnsonii</name>
    <dbReference type="NCBI Taxonomy" id="40214"/>
    <lineage>
        <taxon>Bacteria</taxon>
        <taxon>Pseudomonadati</taxon>
        <taxon>Pseudomonadota</taxon>
        <taxon>Gammaproteobacteria</taxon>
        <taxon>Moraxellales</taxon>
        <taxon>Moraxellaceae</taxon>
        <taxon>Acinetobacter</taxon>
    </lineage>
</organism>
<reference evidence="2 3" key="1">
    <citation type="submission" date="2017-02" db="EMBL/GenBank/DDBJ databases">
        <authorList>
            <person name="Peterson S.W."/>
        </authorList>
    </citation>
    <scope>NUCLEOTIDE SEQUENCE [LARGE SCALE GENOMIC DNA]</scope>
    <source>
        <strain evidence="2">C6</strain>
    </source>
</reference>
<sequence length="210" mass="24508">MTLDLFSPEPQANLLPFDGQVQDLGLILTAEQSAKYLDYFLAHLAWQPDEVVLYGKRYVTERKVVWYGDAEYQYHYSGSAKQALLWHPALFRLKHHIEQLVGHPFNSCLANLYENGSQAVGWHSDDEPSLRSPQQENVVIASLSFGATRKFCFKHKFKQEKIELMLHSGQLIVMRGQTQRYWKHALMKSSKITEPRLNLTFRYFYPTLQR</sequence>
<dbReference type="GO" id="GO:0006307">
    <property type="term" value="P:DNA alkylation repair"/>
    <property type="evidence" value="ECO:0007669"/>
    <property type="project" value="InterPro"/>
</dbReference>
<dbReference type="RefSeq" id="WP_087011179.1">
    <property type="nucleotide sequence ID" value="NZ_FUUY01000002.1"/>
</dbReference>